<evidence type="ECO:0000313" key="2">
    <source>
        <dbReference type="EMBL" id="RLL19003.1"/>
    </source>
</evidence>
<dbReference type="Proteomes" id="UP000280271">
    <property type="component" value="Unassembled WGS sequence"/>
</dbReference>
<comment type="caution">
    <text evidence="2">The sequence shown here is derived from an EMBL/GenBank/DDBJ whole genome shotgun (WGS) entry which is preliminary data.</text>
</comment>
<feature type="compositionally biased region" description="Polar residues" evidence="1">
    <location>
        <begin position="631"/>
        <end position="641"/>
    </location>
</feature>
<gene>
    <name evidence="2" type="ORF">D9K81_14700</name>
</gene>
<evidence type="ECO:0000313" key="3">
    <source>
        <dbReference type="Proteomes" id="UP000280271"/>
    </source>
</evidence>
<reference evidence="2 3" key="1">
    <citation type="submission" date="2018-09" db="EMBL/GenBank/DDBJ databases">
        <title>The draft genome of Acinetobacter sp. strains.</title>
        <authorList>
            <person name="Qin J."/>
            <person name="Feng Y."/>
            <person name="Zong Z."/>
        </authorList>
    </citation>
    <scope>NUCLEOTIDE SEQUENCE [LARGE SCALE GENOMIC DNA]</scope>
    <source>
        <strain evidence="2 3">WCHAc060005</strain>
    </source>
</reference>
<feature type="region of interest" description="Disordered" evidence="1">
    <location>
        <begin position="629"/>
        <end position="651"/>
    </location>
</feature>
<name>A0ABX9TTC6_9GAMM</name>
<evidence type="ECO:0000256" key="1">
    <source>
        <dbReference type="SAM" id="MobiDB-lite"/>
    </source>
</evidence>
<feature type="region of interest" description="Disordered" evidence="1">
    <location>
        <begin position="533"/>
        <end position="555"/>
    </location>
</feature>
<sequence>MIDAIRSGTKIKGQSWRRDNNSIILKVIEMANPIEFIVTNAGRDAFFDAKAKGIKLLISKIGLGSGQYQPAVTRTALSAEFTQKTISAGGIELESFALRFTVIMSYSAEKNVSEVGLYTDKGVLFAVASQPTGSYFRLYPGIDFVASMGLLLKSEDLAKNITVVSDGTAGQALQVMNAHLAETDPHPQYKEFSRQLMREHLADEDPHPQYAKKSYLAEKMAELDEKVGVLLDVTAFIFPPALACGYDTASKAVAERKKGAIFSYADTSMVYLFTPESQHEGWSSIREAERITTSIYDRSGTNRVDYLGRSNYAVIDTAKLLNKNGLAGQTDQLANMIKAGTIEAGQNPTIQRIASDDLKYTSDQLAVLVCPEGEHEGWSITRKDDSITIDVFNRSGVSRATYAGRINWALFKVNAVPSATRSNYPLNLTTGVASSGDFVIPAPAGHDFTNPTYFPVITPESSHEGWTIKRTSAGFEVSVFSRSGSNRTTYTGKVSWAVFAIERPMKRTVYYEGSHKIVVPVGRVVRFALYGPGGGGGASRRSTQTGPVDGGNAGSTKITKSSLVLEAGGGFGGTGGIWGNGSSFINGEGGKGGENIVSNLLAGMKILRNVAGNAAIIGNRSITQPGGVATSLDSGLSESNAGGTGGRGVGDEDWSYGGGGGSGGYLLIEFENTSDQSIEFDLSVGKPGARGITQNLGNDGGIGFAIVLEEV</sequence>
<accession>A0ABX9TTC6</accession>
<keyword evidence="3" id="KW-1185">Reference proteome</keyword>
<proteinExistence type="predicted"/>
<dbReference type="EMBL" id="RCHC01000019">
    <property type="protein sequence ID" value="RLL19003.1"/>
    <property type="molecule type" value="Genomic_DNA"/>
</dbReference>
<organism evidence="2 3">
    <name type="scientific">Acinetobacter chengduensis</name>
    <dbReference type="NCBI Taxonomy" id="2420890"/>
    <lineage>
        <taxon>Bacteria</taxon>
        <taxon>Pseudomonadati</taxon>
        <taxon>Pseudomonadota</taxon>
        <taxon>Gammaproteobacteria</taxon>
        <taxon>Moraxellales</taxon>
        <taxon>Moraxellaceae</taxon>
        <taxon>Acinetobacter</taxon>
    </lineage>
</organism>
<protein>
    <submittedName>
        <fullName evidence="2">Uncharacterized protein</fullName>
    </submittedName>
</protein>